<protein>
    <submittedName>
        <fullName evidence="1">SFRICE_011423</fullName>
    </submittedName>
</protein>
<dbReference type="AlphaFoldDB" id="A0A2H1V9F2"/>
<sequence>MAGAADYLAGLPELRVEKQKKERETHTTASTDPHRTVRIIDNAYMQCVLLMSYGMRAMRTMRVCGRLPSAELKLSQFIIIEELAATRALVIAVKYRRLEGVKFH</sequence>
<accession>A0A2H1V9F2</accession>
<proteinExistence type="predicted"/>
<dbReference type="EMBL" id="ODYU01001352">
    <property type="protein sequence ID" value="SOQ37416.1"/>
    <property type="molecule type" value="Genomic_DNA"/>
</dbReference>
<evidence type="ECO:0000313" key="1">
    <source>
        <dbReference type="EMBL" id="SOQ37416.1"/>
    </source>
</evidence>
<organism evidence="1">
    <name type="scientific">Spodoptera frugiperda</name>
    <name type="common">Fall armyworm</name>
    <dbReference type="NCBI Taxonomy" id="7108"/>
    <lineage>
        <taxon>Eukaryota</taxon>
        <taxon>Metazoa</taxon>
        <taxon>Ecdysozoa</taxon>
        <taxon>Arthropoda</taxon>
        <taxon>Hexapoda</taxon>
        <taxon>Insecta</taxon>
        <taxon>Pterygota</taxon>
        <taxon>Neoptera</taxon>
        <taxon>Endopterygota</taxon>
        <taxon>Lepidoptera</taxon>
        <taxon>Glossata</taxon>
        <taxon>Ditrysia</taxon>
        <taxon>Noctuoidea</taxon>
        <taxon>Noctuidae</taxon>
        <taxon>Amphipyrinae</taxon>
        <taxon>Spodoptera</taxon>
    </lineage>
</organism>
<gene>
    <name evidence="1" type="ORF">SFRICE_011423</name>
</gene>
<reference evidence="1" key="1">
    <citation type="submission" date="2016-07" db="EMBL/GenBank/DDBJ databases">
        <authorList>
            <person name="Bretaudeau A."/>
        </authorList>
    </citation>
    <scope>NUCLEOTIDE SEQUENCE</scope>
    <source>
        <strain evidence="1">Rice</strain>
        <tissue evidence="1">Whole body</tissue>
    </source>
</reference>
<name>A0A2H1V9F2_SPOFR</name>